<evidence type="ECO:0000256" key="1">
    <source>
        <dbReference type="ARBA" id="ARBA00004843"/>
    </source>
</evidence>
<dbReference type="Pfam" id="PF02866">
    <property type="entry name" value="Ldh_1_C"/>
    <property type="match status" value="1"/>
</dbReference>
<feature type="binding site" evidence="7">
    <location>
        <position position="16"/>
    </location>
    <ligand>
        <name>NAD(+)</name>
        <dbReference type="ChEBI" id="CHEBI:57540"/>
    </ligand>
</feature>
<feature type="binding site" evidence="7">
    <location>
        <begin position="151"/>
        <end position="154"/>
    </location>
    <ligand>
        <name>substrate</name>
    </ligand>
</feature>
<feature type="binding site" evidence="9">
    <location>
        <begin position="12"/>
        <end position="17"/>
    </location>
    <ligand>
        <name>NAD(+)</name>
        <dbReference type="ChEBI" id="CHEBI:57540"/>
    </ligand>
</feature>
<dbReference type="PANTHER" id="PTHR43128:SF16">
    <property type="entry name" value="L-LACTATE DEHYDROGENASE"/>
    <property type="match status" value="1"/>
</dbReference>
<sequence length="322" mass="35376">MNRKRRRVAIVGSGMVGSSCAYSMINQSICDEIMMIDRTYDRALAQALDLSHCIDFTHTRTTVYAGTYADCSDVDVVILTAGANPKPGQNRMDVLAEAAEITRQIVTPIVESGFNGIFITAANPVDIVTYMIWKLTGFPRHRVIGSGTSIDSSRLKTLLSDVFSIDPRSVSGYALGEHGESQFVAWSHVTIGGKPILDILAQHQERFKHVDLNDIARKTKDAGWEIFTRKGSTHFGIGSAIAHITRSVLNDEHKIIAVSAILDGEYGQYGVCAGVPAIISSDGIQELLELKLNEDEQERFHTSCDLIRRNLEGLELEPIQQG</sequence>
<evidence type="ECO:0000256" key="8">
    <source>
        <dbReference type="PIRSR" id="PIRSR000102-1"/>
    </source>
</evidence>
<dbReference type="Gene3D" id="3.40.50.720">
    <property type="entry name" value="NAD(P)-binding Rossmann-like Domain"/>
    <property type="match status" value="1"/>
</dbReference>
<feature type="binding site" evidence="7">
    <location>
        <position position="91"/>
    </location>
    <ligand>
        <name>substrate</name>
    </ligand>
</feature>
<evidence type="ECO:0000256" key="7">
    <source>
        <dbReference type="HAMAP-Rule" id="MF_00488"/>
    </source>
</evidence>
<name>A0A7X3LJS1_9BACL</name>
<accession>A0A7X3LJS1</accession>
<dbReference type="InterPro" id="IPR001557">
    <property type="entry name" value="L-lactate/malate_DH"/>
</dbReference>
<dbReference type="Pfam" id="PF00056">
    <property type="entry name" value="Ldh_1_N"/>
    <property type="match status" value="1"/>
</dbReference>
<comment type="subcellular location">
    <subcellularLocation>
        <location evidence="7">Cytoplasm</location>
    </subcellularLocation>
</comment>
<dbReference type="PRINTS" id="PR00086">
    <property type="entry name" value="LLDHDRGNASE"/>
</dbReference>
<feature type="binding site" evidence="7">
    <location>
        <position position="233"/>
    </location>
    <ligand>
        <name>substrate</name>
    </ligand>
</feature>
<keyword evidence="4 7" id="KW-0560">Oxidoreductase</keyword>
<organism evidence="12 13">
    <name type="scientific">Paenibacillus dendrobii</name>
    <dbReference type="NCBI Taxonomy" id="2691084"/>
    <lineage>
        <taxon>Bacteria</taxon>
        <taxon>Bacillati</taxon>
        <taxon>Bacillota</taxon>
        <taxon>Bacilli</taxon>
        <taxon>Bacillales</taxon>
        <taxon>Paenibacillaceae</taxon>
        <taxon>Paenibacillus</taxon>
    </lineage>
</organism>
<gene>
    <name evidence="7" type="primary">ldh</name>
    <name evidence="12" type="ORF">GRF59_19645</name>
</gene>
<dbReference type="GO" id="GO:0005737">
    <property type="term" value="C:cytoplasm"/>
    <property type="evidence" value="ECO:0007669"/>
    <property type="project" value="UniProtKB-SubCell"/>
</dbReference>
<comment type="pathway">
    <text evidence="1 7">Fermentation; pyruvate fermentation to lactate; (S)-lactate from pyruvate: step 1/1.</text>
</comment>
<evidence type="ECO:0000313" key="12">
    <source>
        <dbReference type="EMBL" id="MWV45833.1"/>
    </source>
</evidence>
<feature type="binding site" evidence="7">
    <location>
        <position position="146"/>
    </location>
    <ligand>
        <name>NAD(+)</name>
        <dbReference type="ChEBI" id="CHEBI:57540"/>
    </ligand>
</feature>
<feature type="binding site" evidence="7">
    <location>
        <begin position="121"/>
        <end position="123"/>
    </location>
    <ligand>
        <name>NAD(+)</name>
        <dbReference type="ChEBI" id="CHEBI:57540"/>
    </ligand>
</feature>
<keyword evidence="5 7" id="KW-0520">NAD</keyword>
<feature type="active site" description="Proton acceptor" evidence="7 8">
    <location>
        <position position="178"/>
    </location>
</feature>
<evidence type="ECO:0000313" key="13">
    <source>
        <dbReference type="Proteomes" id="UP000460318"/>
    </source>
</evidence>
<dbReference type="SUPFAM" id="SSF51735">
    <property type="entry name" value="NAD(P)-binding Rossmann-fold domains"/>
    <property type="match status" value="1"/>
</dbReference>
<dbReference type="AlphaFoldDB" id="A0A7X3LJS1"/>
<keyword evidence="7" id="KW-0963">Cytoplasm</keyword>
<dbReference type="SUPFAM" id="SSF56327">
    <property type="entry name" value="LDH C-terminal domain-like"/>
    <property type="match status" value="1"/>
</dbReference>
<dbReference type="GO" id="GO:0004459">
    <property type="term" value="F:L-lactate dehydrogenase (NAD+) activity"/>
    <property type="evidence" value="ECO:0007669"/>
    <property type="project" value="UniProtKB-UniRule"/>
</dbReference>
<comment type="function">
    <text evidence="7">Catalyzes the conversion of lactate to pyruvate.</text>
</comment>
<dbReference type="InterPro" id="IPR036291">
    <property type="entry name" value="NAD(P)-bd_dom_sf"/>
</dbReference>
<dbReference type="Proteomes" id="UP000460318">
    <property type="component" value="Unassembled WGS sequence"/>
</dbReference>
<dbReference type="Gene3D" id="3.90.110.10">
    <property type="entry name" value="Lactate dehydrogenase/glycoside hydrolase, family 4, C-terminal"/>
    <property type="match status" value="1"/>
</dbReference>
<dbReference type="InterPro" id="IPR015955">
    <property type="entry name" value="Lactate_DH/Glyco_Ohase_4_C"/>
</dbReference>
<dbReference type="RefSeq" id="WP_160499422.1">
    <property type="nucleotide sequence ID" value="NZ_WUBI01000003.1"/>
</dbReference>
<feature type="binding site" evidence="7">
    <location>
        <position position="42"/>
    </location>
    <ligand>
        <name>NAD(+)</name>
        <dbReference type="ChEBI" id="CHEBI:57540"/>
    </ligand>
</feature>
<evidence type="ECO:0000256" key="6">
    <source>
        <dbReference type="ARBA" id="ARBA00049258"/>
    </source>
</evidence>
<dbReference type="PIRSF" id="PIRSF000102">
    <property type="entry name" value="Lac_mal_DH"/>
    <property type="match status" value="1"/>
</dbReference>
<dbReference type="InterPro" id="IPR022383">
    <property type="entry name" value="Lactate/malate_DH_C"/>
</dbReference>
<evidence type="ECO:0000256" key="9">
    <source>
        <dbReference type="PIRSR" id="PIRSR000102-3"/>
    </source>
</evidence>
<dbReference type="GO" id="GO:0006096">
    <property type="term" value="P:glycolytic process"/>
    <property type="evidence" value="ECO:0007669"/>
    <property type="project" value="UniProtKB-UniRule"/>
</dbReference>
<reference evidence="12 13" key="1">
    <citation type="submission" date="2019-12" db="EMBL/GenBank/DDBJ databases">
        <title>Paenibacillus sp. nov., an endophytic bacterium isolated from the stem of Dendrobium.</title>
        <authorList>
            <person name="Zhao R."/>
        </authorList>
    </citation>
    <scope>NUCLEOTIDE SEQUENCE [LARGE SCALE GENOMIC DNA]</scope>
    <source>
        <strain evidence="12 13">HJL G12</strain>
    </source>
</reference>
<evidence type="ECO:0000256" key="5">
    <source>
        <dbReference type="ARBA" id="ARBA00023027"/>
    </source>
</evidence>
<dbReference type="NCBIfam" id="TIGR01771">
    <property type="entry name" value="L-LDH-NAD"/>
    <property type="match status" value="1"/>
</dbReference>
<dbReference type="UniPathway" id="UPA00554">
    <property type="reaction ID" value="UER00611"/>
</dbReference>
<evidence type="ECO:0000256" key="2">
    <source>
        <dbReference type="ARBA" id="ARBA00006054"/>
    </source>
</evidence>
<feature type="domain" description="Lactate/malate dehydrogenase N-terminal" evidence="10">
    <location>
        <begin position="7"/>
        <end position="145"/>
    </location>
</feature>
<feature type="binding site" evidence="7">
    <location>
        <begin position="123"/>
        <end position="126"/>
    </location>
    <ligand>
        <name>substrate</name>
    </ligand>
</feature>
<dbReference type="PROSITE" id="PS51257">
    <property type="entry name" value="PROKAR_LIPOPROTEIN"/>
    <property type="match status" value="1"/>
</dbReference>
<dbReference type="EC" id="1.1.1.27" evidence="3 7"/>
<dbReference type="GO" id="GO:0006089">
    <property type="term" value="P:lactate metabolic process"/>
    <property type="evidence" value="ECO:0007669"/>
    <property type="project" value="TreeGrafter"/>
</dbReference>
<dbReference type="InterPro" id="IPR011304">
    <property type="entry name" value="L-lactate_DH"/>
</dbReference>
<evidence type="ECO:0000256" key="3">
    <source>
        <dbReference type="ARBA" id="ARBA00012967"/>
    </source>
</evidence>
<dbReference type="FunFam" id="3.40.50.720:FF:000018">
    <property type="entry name" value="Malate dehydrogenase"/>
    <property type="match status" value="1"/>
</dbReference>
<dbReference type="EMBL" id="WUBI01000003">
    <property type="protein sequence ID" value="MWV45833.1"/>
    <property type="molecule type" value="Genomic_DNA"/>
</dbReference>
<dbReference type="CDD" id="cd05291">
    <property type="entry name" value="HicDH_like"/>
    <property type="match status" value="1"/>
</dbReference>
<protein>
    <recommendedName>
        <fullName evidence="3 7">L-lactate dehydrogenase</fullName>
        <shortName evidence="7">L-LDH</shortName>
        <ecNumber evidence="3 7">1.1.1.27</ecNumber>
    </recommendedName>
</protein>
<dbReference type="InterPro" id="IPR001236">
    <property type="entry name" value="Lactate/malate_DH_N"/>
</dbReference>
<comment type="caution">
    <text evidence="12">The sequence shown here is derived from an EMBL/GenBank/DDBJ whole genome shotgun (WGS) entry which is preliminary data.</text>
</comment>
<keyword evidence="13" id="KW-1185">Reference proteome</keyword>
<proteinExistence type="inferred from homology"/>
<feature type="binding site" evidence="7">
    <location>
        <position position="68"/>
    </location>
    <ligand>
        <name>NAD(+)</name>
        <dbReference type="ChEBI" id="CHEBI:57540"/>
    </ligand>
</feature>
<evidence type="ECO:0000259" key="10">
    <source>
        <dbReference type="Pfam" id="PF00056"/>
    </source>
</evidence>
<comment type="similarity">
    <text evidence="2 7">Belongs to the LDH/MDH superfamily. LDH family.</text>
</comment>
<feature type="binding site" evidence="7 9">
    <location>
        <position position="37"/>
    </location>
    <ligand>
        <name>NAD(+)</name>
        <dbReference type="ChEBI" id="CHEBI:57540"/>
    </ligand>
</feature>
<comment type="subunit">
    <text evidence="7">Homotetramer.</text>
</comment>
<feature type="binding site" evidence="7">
    <location>
        <begin position="82"/>
        <end position="83"/>
    </location>
    <ligand>
        <name>NAD(+)</name>
        <dbReference type="ChEBI" id="CHEBI:57540"/>
    </ligand>
</feature>
<comment type="caution">
    <text evidence="7">Lacks conserved residue(s) required for the propagation of feature annotation.</text>
</comment>
<dbReference type="HAMAP" id="MF_00488">
    <property type="entry name" value="Lactate_dehydrog"/>
    <property type="match status" value="1"/>
</dbReference>
<evidence type="ECO:0000256" key="4">
    <source>
        <dbReference type="ARBA" id="ARBA00023002"/>
    </source>
</evidence>
<dbReference type="PANTHER" id="PTHR43128">
    <property type="entry name" value="L-2-HYDROXYCARBOXYLATE DEHYDROGENASE (NAD(P)(+))"/>
    <property type="match status" value="1"/>
</dbReference>
<dbReference type="NCBIfam" id="NF000824">
    <property type="entry name" value="PRK00066.1"/>
    <property type="match status" value="1"/>
</dbReference>
<feature type="domain" description="Lactate/malate dehydrogenase C-terminal" evidence="11">
    <location>
        <begin position="148"/>
        <end position="312"/>
    </location>
</feature>
<evidence type="ECO:0000259" key="11">
    <source>
        <dbReference type="Pfam" id="PF02866"/>
    </source>
</evidence>
<comment type="catalytic activity">
    <reaction evidence="6 7">
        <text>(S)-lactate + NAD(+) = pyruvate + NADH + H(+)</text>
        <dbReference type="Rhea" id="RHEA:23444"/>
        <dbReference type="ChEBI" id="CHEBI:15361"/>
        <dbReference type="ChEBI" id="CHEBI:15378"/>
        <dbReference type="ChEBI" id="CHEBI:16651"/>
        <dbReference type="ChEBI" id="CHEBI:57540"/>
        <dbReference type="ChEBI" id="CHEBI:57945"/>
        <dbReference type="EC" id="1.1.1.27"/>
    </reaction>
</comment>